<comment type="caution">
    <text evidence="1">The sequence shown here is derived from an EMBL/GenBank/DDBJ whole genome shotgun (WGS) entry which is preliminary data.</text>
</comment>
<protein>
    <submittedName>
        <fullName evidence="1">Uncharacterized protein</fullName>
    </submittedName>
</protein>
<proteinExistence type="predicted"/>
<accession>A0A7J7L2S9</accession>
<dbReference type="OrthoDB" id="1113607at2759"/>
<organism evidence="1 2">
    <name type="scientific">Kingdonia uniflora</name>
    <dbReference type="NCBI Taxonomy" id="39325"/>
    <lineage>
        <taxon>Eukaryota</taxon>
        <taxon>Viridiplantae</taxon>
        <taxon>Streptophyta</taxon>
        <taxon>Embryophyta</taxon>
        <taxon>Tracheophyta</taxon>
        <taxon>Spermatophyta</taxon>
        <taxon>Magnoliopsida</taxon>
        <taxon>Ranunculales</taxon>
        <taxon>Circaeasteraceae</taxon>
        <taxon>Kingdonia</taxon>
    </lineage>
</organism>
<evidence type="ECO:0000313" key="2">
    <source>
        <dbReference type="Proteomes" id="UP000541444"/>
    </source>
</evidence>
<dbReference type="Proteomes" id="UP000541444">
    <property type="component" value="Unassembled WGS sequence"/>
</dbReference>
<dbReference type="AlphaFoldDB" id="A0A7J7L2S9"/>
<dbReference type="EMBL" id="JACGCM010002660">
    <property type="protein sequence ID" value="KAF6136946.1"/>
    <property type="molecule type" value="Genomic_DNA"/>
</dbReference>
<reference evidence="1 2" key="1">
    <citation type="journal article" date="2020" name="IScience">
        <title>Genome Sequencing of the Endangered Kingdonia uniflora (Circaeasteraceae, Ranunculales) Reveals Potential Mechanisms of Evolutionary Specialization.</title>
        <authorList>
            <person name="Sun Y."/>
            <person name="Deng T."/>
            <person name="Zhang A."/>
            <person name="Moore M.J."/>
            <person name="Landis J.B."/>
            <person name="Lin N."/>
            <person name="Zhang H."/>
            <person name="Zhang X."/>
            <person name="Huang J."/>
            <person name="Zhang X."/>
            <person name="Sun H."/>
            <person name="Wang H."/>
        </authorList>
    </citation>
    <scope>NUCLEOTIDE SEQUENCE [LARGE SCALE GENOMIC DNA]</scope>
    <source>
        <strain evidence="1">TB1705</strain>
        <tissue evidence="1">Leaf</tissue>
    </source>
</reference>
<keyword evidence="2" id="KW-1185">Reference proteome</keyword>
<sequence length="133" mass="15794">MKRNNMKWEKVCKPIKEGGLGARSLGEVNNAMLYKLYWVFKQGTEEWAKYFRSKFSTKSGDSIRYYKISTLWTGIKSGASLSKPYIGWFIRDGTQIDFWRDTWATDIPPMEYINMPRHMWKYCKAKLSYFINS</sequence>
<evidence type="ECO:0000313" key="1">
    <source>
        <dbReference type="EMBL" id="KAF6136946.1"/>
    </source>
</evidence>
<gene>
    <name evidence="1" type="ORF">GIB67_030710</name>
</gene>
<name>A0A7J7L2S9_9MAGN</name>